<evidence type="ECO:0000256" key="8">
    <source>
        <dbReference type="ARBA" id="ARBA00023136"/>
    </source>
</evidence>
<dbReference type="GO" id="GO:0005789">
    <property type="term" value="C:endoplasmic reticulum membrane"/>
    <property type="evidence" value="ECO:0007669"/>
    <property type="project" value="UniProtKB-SubCell"/>
</dbReference>
<dbReference type="PANTHER" id="PTHR12825">
    <property type="entry name" value="BNIP1-RELATED"/>
    <property type="match status" value="1"/>
</dbReference>
<keyword evidence="6 11" id="KW-1133">Transmembrane helix</keyword>
<dbReference type="AlphaFoldDB" id="A0A9P5QBE3"/>
<evidence type="ECO:0000259" key="12">
    <source>
        <dbReference type="Pfam" id="PF03908"/>
    </source>
</evidence>
<evidence type="ECO:0000256" key="11">
    <source>
        <dbReference type="SAM" id="Phobius"/>
    </source>
</evidence>
<feature type="domain" description="Sec20 C-terminal" evidence="12">
    <location>
        <begin position="147"/>
        <end position="236"/>
    </location>
</feature>
<comment type="caution">
    <text evidence="13">The sequence shown here is derived from an EMBL/GenBank/DDBJ whole genome shotgun (WGS) entry which is preliminary data.</text>
</comment>
<keyword evidence="7 10" id="KW-0175">Coiled coil</keyword>
<dbReference type="GO" id="GO:0005484">
    <property type="term" value="F:SNAP receptor activity"/>
    <property type="evidence" value="ECO:0007669"/>
    <property type="project" value="InterPro"/>
</dbReference>
<dbReference type="GO" id="GO:0006890">
    <property type="term" value="P:retrograde vesicle-mediated transport, Golgi to endoplasmic reticulum"/>
    <property type="evidence" value="ECO:0007669"/>
    <property type="project" value="InterPro"/>
</dbReference>
<dbReference type="Pfam" id="PF03908">
    <property type="entry name" value="Sec20"/>
    <property type="match status" value="1"/>
</dbReference>
<evidence type="ECO:0000256" key="1">
    <source>
        <dbReference type="ARBA" id="ARBA00004163"/>
    </source>
</evidence>
<dbReference type="GO" id="GO:0031201">
    <property type="term" value="C:SNARE complex"/>
    <property type="evidence" value="ECO:0007669"/>
    <property type="project" value="TreeGrafter"/>
</dbReference>
<gene>
    <name evidence="13" type="ORF">BDP27DRAFT_1281466</name>
</gene>
<accession>A0A9P5QBE3</accession>
<dbReference type="InterPro" id="IPR056173">
    <property type="entry name" value="Sec20_C"/>
</dbReference>
<dbReference type="InterPro" id="IPR005606">
    <property type="entry name" value="Sec20"/>
</dbReference>
<feature type="coiled-coil region" evidence="10">
    <location>
        <begin position="48"/>
        <end position="105"/>
    </location>
</feature>
<dbReference type="OrthoDB" id="46868at2759"/>
<evidence type="ECO:0000256" key="5">
    <source>
        <dbReference type="ARBA" id="ARBA00022892"/>
    </source>
</evidence>
<reference evidence="13" key="1">
    <citation type="submission" date="2020-11" db="EMBL/GenBank/DDBJ databases">
        <authorList>
            <consortium name="DOE Joint Genome Institute"/>
            <person name="Ahrendt S."/>
            <person name="Riley R."/>
            <person name="Andreopoulos W."/>
            <person name="Labutti K."/>
            <person name="Pangilinan J."/>
            <person name="Ruiz-Duenas F.J."/>
            <person name="Barrasa J.M."/>
            <person name="Sanchez-Garcia M."/>
            <person name="Camarero S."/>
            <person name="Miyauchi S."/>
            <person name="Serrano A."/>
            <person name="Linde D."/>
            <person name="Babiker R."/>
            <person name="Drula E."/>
            <person name="Ayuso-Fernandez I."/>
            <person name="Pacheco R."/>
            <person name="Padilla G."/>
            <person name="Ferreira P."/>
            <person name="Barriuso J."/>
            <person name="Kellner H."/>
            <person name="Castanera R."/>
            <person name="Alfaro M."/>
            <person name="Ramirez L."/>
            <person name="Pisabarro A.G."/>
            <person name="Kuo A."/>
            <person name="Tritt A."/>
            <person name="Lipzen A."/>
            <person name="He G."/>
            <person name="Yan M."/>
            <person name="Ng V."/>
            <person name="Cullen D."/>
            <person name="Martin F."/>
            <person name="Rosso M.-N."/>
            <person name="Henrissat B."/>
            <person name="Hibbett D."/>
            <person name="Martinez A.T."/>
            <person name="Grigoriev I.V."/>
        </authorList>
    </citation>
    <scope>NUCLEOTIDE SEQUENCE</scope>
    <source>
        <strain evidence="13">AH 40177</strain>
    </source>
</reference>
<keyword evidence="8 11" id="KW-0472">Membrane</keyword>
<evidence type="ECO:0000313" key="14">
    <source>
        <dbReference type="Proteomes" id="UP000772434"/>
    </source>
</evidence>
<evidence type="ECO:0000256" key="4">
    <source>
        <dbReference type="ARBA" id="ARBA00022824"/>
    </source>
</evidence>
<comment type="similarity">
    <text evidence="9">Belongs to the SEC20 family.</text>
</comment>
<evidence type="ECO:0000256" key="3">
    <source>
        <dbReference type="ARBA" id="ARBA00022692"/>
    </source>
</evidence>
<comment type="subcellular location">
    <subcellularLocation>
        <location evidence="1">Endoplasmic reticulum membrane</location>
        <topology evidence="1">Single-pass type IV membrane protein</topology>
    </subcellularLocation>
</comment>
<evidence type="ECO:0000313" key="13">
    <source>
        <dbReference type="EMBL" id="KAF9078710.1"/>
    </source>
</evidence>
<protein>
    <submittedName>
        <fullName evidence="13">Sec20-domain-containing protein</fullName>
    </submittedName>
</protein>
<proteinExistence type="inferred from homology"/>
<evidence type="ECO:0000256" key="6">
    <source>
        <dbReference type="ARBA" id="ARBA00022989"/>
    </source>
</evidence>
<dbReference type="Proteomes" id="UP000772434">
    <property type="component" value="Unassembled WGS sequence"/>
</dbReference>
<keyword evidence="4" id="KW-0256">Endoplasmic reticulum</keyword>
<keyword evidence="2" id="KW-0813">Transport</keyword>
<evidence type="ECO:0000256" key="7">
    <source>
        <dbReference type="ARBA" id="ARBA00023054"/>
    </source>
</evidence>
<dbReference type="EMBL" id="JADNRY010000001">
    <property type="protein sequence ID" value="KAF9078710.1"/>
    <property type="molecule type" value="Genomic_DNA"/>
</dbReference>
<evidence type="ECO:0000256" key="10">
    <source>
        <dbReference type="SAM" id="Coils"/>
    </source>
</evidence>
<sequence>MPPLPPAFDSETTQLVASVRRRQIDLTEVQIPRLQKCSGPLSLQQKLSAELREDMDTLARQIESLDVMVDDQKGQRNRTELRSVIEELKDNLARLRKDYRTAMLTSKRTIDSSSLSNRNELLASVEKNRDVRDVNEKATEDAVMKANNDVTEALQRTLGLMQGELERSVLATQMLDSSIVTLRATSSTHDMLSSAMDTSKQLITALQKADWIDRLIIFFGLGVFFLVTIFILKQRIVDRSVRLAFWWTRFLPSGKPPSIPASFSSVASSTLETATITSSIAATATTSLVSIVSPSASLFAVETDESSAVPDSSTILVSVVTSDTPVGSPVDAFGVTEFALTESTSAPLESVVLDVHNEL</sequence>
<keyword evidence="14" id="KW-1185">Reference proteome</keyword>
<keyword evidence="5" id="KW-0931">ER-Golgi transport</keyword>
<name>A0A9P5QBE3_9AGAR</name>
<organism evidence="13 14">
    <name type="scientific">Rhodocollybia butyracea</name>
    <dbReference type="NCBI Taxonomy" id="206335"/>
    <lineage>
        <taxon>Eukaryota</taxon>
        <taxon>Fungi</taxon>
        <taxon>Dikarya</taxon>
        <taxon>Basidiomycota</taxon>
        <taxon>Agaricomycotina</taxon>
        <taxon>Agaricomycetes</taxon>
        <taxon>Agaricomycetidae</taxon>
        <taxon>Agaricales</taxon>
        <taxon>Marasmiineae</taxon>
        <taxon>Omphalotaceae</taxon>
        <taxon>Rhodocollybia</taxon>
    </lineage>
</organism>
<dbReference type="PANTHER" id="PTHR12825:SF0">
    <property type="entry name" value="VESICLE TRANSPORT PROTEIN SEC20"/>
    <property type="match status" value="1"/>
</dbReference>
<keyword evidence="3 11" id="KW-0812">Transmembrane</keyword>
<evidence type="ECO:0000256" key="2">
    <source>
        <dbReference type="ARBA" id="ARBA00022448"/>
    </source>
</evidence>
<evidence type="ECO:0000256" key="9">
    <source>
        <dbReference type="ARBA" id="ARBA00037934"/>
    </source>
</evidence>
<feature type="transmembrane region" description="Helical" evidence="11">
    <location>
        <begin position="211"/>
        <end position="232"/>
    </location>
</feature>